<organism evidence="2 3">
    <name type="scientific">Shewanella submarina</name>
    <dbReference type="NCBI Taxonomy" id="2016376"/>
    <lineage>
        <taxon>Bacteria</taxon>
        <taxon>Pseudomonadati</taxon>
        <taxon>Pseudomonadota</taxon>
        <taxon>Gammaproteobacteria</taxon>
        <taxon>Alteromonadales</taxon>
        <taxon>Shewanellaceae</taxon>
        <taxon>Shewanella</taxon>
    </lineage>
</organism>
<dbReference type="EMBL" id="JBHRTD010000001">
    <property type="protein sequence ID" value="MFC3137064.1"/>
    <property type="molecule type" value="Genomic_DNA"/>
</dbReference>
<keyword evidence="1" id="KW-0732">Signal</keyword>
<sequence length="143" mass="15981">MLKQWILAAGTLLLLTACSDPVSDQIESWLKARPEFTQYGYKIKGVDGREGFYYAAIQLSPEEVASYKTLYALAIASNDYWTHSQALEANISKNVKHLCPPKAADSPEGKAFWQQMGEISFFNIHPSLPDQFPDFGGAECTRE</sequence>
<protein>
    <recommendedName>
        <fullName evidence="4">Lipoprotein</fullName>
    </recommendedName>
</protein>
<dbReference type="Proteomes" id="UP001595621">
    <property type="component" value="Unassembled WGS sequence"/>
</dbReference>
<proteinExistence type="predicted"/>
<accession>A0ABV7G9M3</accession>
<keyword evidence="3" id="KW-1185">Reference proteome</keyword>
<evidence type="ECO:0008006" key="4">
    <source>
        <dbReference type="Google" id="ProtNLM"/>
    </source>
</evidence>
<evidence type="ECO:0000313" key="2">
    <source>
        <dbReference type="EMBL" id="MFC3137064.1"/>
    </source>
</evidence>
<feature type="signal peptide" evidence="1">
    <location>
        <begin position="1"/>
        <end position="19"/>
    </location>
</feature>
<dbReference type="RefSeq" id="WP_248937375.1">
    <property type="nucleotide sequence ID" value="NZ_JAKILF010000008.1"/>
</dbReference>
<dbReference type="PROSITE" id="PS51257">
    <property type="entry name" value="PROKAR_LIPOPROTEIN"/>
    <property type="match status" value="1"/>
</dbReference>
<comment type="caution">
    <text evidence="2">The sequence shown here is derived from an EMBL/GenBank/DDBJ whole genome shotgun (WGS) entry which is preliminary data.</text>
</comment>
<evidence type="ECO:0000256" key="1">
    <source>
        <dbReference type="SAM" id="SignalP"/>
    </source>
</evidence>
<evidence type="ECO:0000313" key="3">
    <source>
        <dbReference type="Proteomes" id="UP001595621"/>
    </source>
</evidence>
<feature type="chain" id="PRO_5047145363" description="Lipoprotein" evidence="1">
    <location>
        <begin position="20"/>
        <end position="143"/>
    </location>
</feature>
<reference evidence="3" key="1">
    <citation type="journal article" date="2019" name="Int. J. Syst. Evol. Microbiol.">
        <title>The Global Catalogue of Microorganisms (GCM) 10K type strain sequencing project: providing services to taxonomists for standard genome sequencing and annotation.</title>
        <authorList>
            <consortium name="The Broad Institute Genomics Platform"/>
            <consortium name="The Broad Institute Genome Sequencing Center for Infectious Disease"/>
            <person name="Wu L."/>
            <person name="Ma J."/>
        </authorList>
    </citation>
    <scope>NUCLEOTIDE SEQUENCE [LARGE SCALE GENOMIC DNA]</scope>
    <source>
        <strain evidence="3">KCTC 52277</strain>
    </source>
</reference>
<gene>
    <name evidence="2" type="ORF">ACFOE0_02515</name>
</gene>
<name>A0ABV7G9M3_9GAMM</name>